<evidence type="ECO:0000313" key="1">
    <source>
        <dbReference type="EMBL" id="AHK19988.1"/>
    </source>
</evidence>
<dbReference type="InterPro" id="IPR046897">
    <property type="entry name" value="ABC-3C_MC6"/>
</dbReference>
<evidence type="ECO:0000313" key="2">
    <source>
        <dbReference type="EMBL" id="CNI79172.1"/>
    </source>
</evidence>
<protein>
    <submittedName>
        <fullName evidence="2">Uncharacterized protein</fullName>
    </submittedName>
</protein>
<dbReference type="EMBL" id="CP007230">
    <property type="protein sequence ID" value="AHK19988.1"/>
    <property type="molecule type" value="Genomic_DNA"/>
</dbReference>
<organism evidence="2 4">
    <name type="scientific">Yersinia similis</name>
    <dbReference type="NCBI Taxonomy" id="367190"/>
    <lineage>
        <taxon>Bacteria</taxon>
        <taxon>Pseudomonadati</taxon>
        <taxon>Pseudomonadota</taxon>
        <taxon>Gammaproteobacteria</taxon>
        <taxon>Enterobacterales</taxon>
        <taxon>Yersiniaceae</taxon>
        <taxon>Yersinia</taxon>
    </lineage>
</organism>
<dbReference type="Proteomes" id="UP000038204">
    <property type="component" value="Unassembled WGS sequence"/>
</dbReference>
<dbReference type="RefSeq" id="WP_025382675.1">
    <property type="nucleotide sequence ID" value="NZ_CABIIH010000199.1"/>
</dbReference>
<reference evidence="1 3" key="1">
    <citation type="journal article" date="2014" name="Genome Announc.">
        <title>Genome Sequence of Yersinia similis Y228T, a Member of the Yersinia pseudotuberculosis Complex.</title>
        <authorList>
            <person name="Sprague L.D."/>
            <person name="Neubauer H."/>
        </authorList>
    </citation>
    <scope>NUCLEOTIDE SEQUENCE [LARGE SCALE GENOMIC DNA]</scope>
    <source>
        <strain evidence="1 3">228</strain>
    </source>
</reference>
<accession>A0A0T9RSC5</accession>
<reference evidence="2 4" key="2">
    <citation type="submission" date="2015-03" db="EMBL/GenBank/DDBJ databases">
        <authorList>
            <person name="Murphy D."/>
        </authorList>
    </citation>
    <scope>NUCLEOTIDE SEQUENCE [LARGE SCALE GENOMIC DNA]</scope>
    <source>
        <strain evidence="2 4">Y233</strain>
    </source>
</reference>
<dbReference type="Proteomes" id="UP000019439">
    <property type="component" value="Chromosome"/>
</dbReference>
<proteinExistence type="predicted"/>
<dbReference type="PATRIC" id="fig|367190.3.peg.2369"/>
<sequence length="81" mass="9265">MLLPKDIHPKDCLYYNGGFIIDVLKSFGELELIELFCETVKTTEMSISIFILSLDWLFLIGIVELNSNGNLEYVHKISPDN</sequence>
<name>A0A0T9RSC5_9GAMM</name>
<dbReference type="Pfam" id="PF20293">
    <property type="entry name" value="MC6"/>
    <property type="match status" value="1"/>
</dbReference>
<gene>
    <name evidence="1" type="ORF">BF17_12205</name>
    <name evidence="2" type="ORF">ERS008667_04341</name>
</gene>
<evidence type="ECO:0000313" key="4">
    <source>
        <dbReference type="Proteomes" id="UP000038204"/>
    </source>
</evidence>
<dbReference type="EMBL" id="CQBK01000076">
    <property type="protein sequence ID" value="CNI79172.1"/>
    <property type="molecule type" value="Genomic_DNA"/>
</dbReference>
<dbReference type="AlphaFoldDB" id="A0A0T9RSC5"/>
<dbReference type="GeneID" id="96664278"/>
<keyword evidence="3" id="KW-1185">Reference proteome</keyword>
<dbReference type="KEGG" id="ysi:BF17_12205"/>
<evidence type="ECO:0000313" key="3">
    <source>
        <dbReference type="Proteomes" id="UP000019439"/>
    </source>
</evidence>